<dbReference type="Pfam" id="PF04932">
    <property type="entry name" value="Wzy_C"/>
    <property type="match status" value="1"/>
</dbReference>
<evidence type="ECO:0000256" key="5">
    <source>
        <dbReference type="SAM" id="Phobius"/>
    </source>
</evidence>
<dbReference type="Proteomes" id="UP001225788">
    <property type="component" value="Chromosome"/>
</dbReference>
<feature type="domain" description="O-antigen ligase-related" evidence="6">
    <location>
        <begin position="188"/>
        <end position="364"/>
    </location>
</feature>
<dbReference type="EMBL" id="CP132314">
    <property type="protein sequence ID" value="WLS01464.1"/>
    <property type="molecule type" value="Genomic_DNA"/>
</dbReference>
<comment type="subcellular location">
    <subcellularLocation>
        <location evidence="1">Membrane</location>
        <topology evidence="1">Multi-pass membrane protein</topology>
    </subcellularLocation>
</comment>
<evidence type="ECO:0000259" key="6">
    <source>
        <dbReference type="Pfam" id="PF04932"/>
    </source>
</evidence>
<evidence type="ECO:0000256" key="2">
    <source>
        <dbReference type="ARBA" id="ARBA00022692"/>
    </source>
</evidence>
<dbReference type="PANTHER" id="PTHR37422:SF13">
    <property type="entry name" value="LIPOPOLYSACCHARIDE BIOSYNTHESIS PROTEIN PA4999-RELATED"/>
    <property type="match status" value="1"/>
</dbReference>
<gene>
    <name evidence="7" type="ORF">Q9315_08290</name>
</gene>
<protein>
    <submittedName>
        <fullName evidence="7">O-antigen ligase family protein</fullName>
    </submittedName>
</protein>
<feature type="transmembrane region" description="Helical" evidence="5">
    <location>
        <begin position="350"/>
        <end position="375"/>
    </location>
</feature>
<feature type="transmembrane region" description="Helical" evidence="5">
    <location>
        <begin position="233"/>
        <end position="258"/>
    </location>
</feature>
<proteinExistence type="predicted"/>
<evidence type="ECO:0000256" key="3">
    <source>
        <dbReference type="ARBA" id="ARBA00022989"/>
    </source>
</evidence>
<dbReference type="GO" id="GO:0016874">
    <property type="term" value="F:ligase activity"/>
    <property type="evidence" value="ECO:0007669"/>
    <property type="project" value="UniProtKB-KW"/>
</dbReference>
<keyword evidence="7" id="KW-0436">Ligase</keyword>
<sequence>MRVQNTLDIAFIAGITFALLLGEKVVYLVLVAGIIPIPFLLKNNIRLKMKASKYRIIIPSTIYFGYNLLTYFFFTGLEPEKQRPVNPDLELYVIGIAILVASIVRGLLTKDLAQRFALVTPWALLASFLFLGALFTTHLPIEGCVRVQGAAAWPFIPALIFTTLSMLSLTGWREMSIRQRNLRLLVVSLSIVVVTILTASRGIAIAQVIALGCFLIFGSIPKFRSSMPSWRQLGSAIALGILLATSIGLSTGCGMRMISVFSVIPLLKPAATEAVTSSPVLPAGMKENPRGQDFDVQEIKKKDLSAGERFEMWETAIDAIRQAPLFGHGSLYLQPLITERYGYQHNHNQYLSWLVMGGVISLVIGLVFLSIPWLISAGLSIPDRITITLSVSVFWGMAMMFDSYFNLKFYTHYYCFLVGIIYVIVNDILVKRDNIENRA</sequence>
<dbReference type="PANTHER" id="PTHR37422">
    <property type="entry name" value="TEICHURONIC ACID BIOSYNTHESIS PROTEIN TUAE"/>
    <property type="match status" value="1"/>
</dbReference>
<organism evidence="7 8">
    <name type="scientific">Shinella oryzae</name>
    <dbReference type="NCBI Taxonomy" id="2871820"/>
    <lineage>
        <taxon>Bacteria</taxon>
        <taxon>Pseudomonadati</taxon>
        <taxon>Pseudomonadota</taxon>
        <taxon>Alphaproteobacteria</taxon>
        <taxon>Hyphomicrobiales</taxon>
        <taxon>Rhizobiaceae</taxon>
        <taxon>Shinella</taxon>
    </lineage>
</organism>
<dbReference type="RefSeq" id="WP_306156374.1">
    <property type="nucleotide sequence ID" value="NZ_CP132314.1"/>
</dbReference>
<evidence type="ECO:0000256" key="1">
    <source>
        <dbReference type="ARBA" id="ARBA00004141"/>
    </source>
</evidence>
<evidence type="ECO:0000313" key="8">
    <source>
        <dbReference type="Proteomes" id="UP001225788"/>
    </source>
</evidence>
<evidence type="ECO:0000313" key="7">
    <source>
        <dbReference type="EMBL" id="WLS01464.1"/>
    </source>
</evidence>
<evidence type="ECO:0000256" key="4">
    <source>
        <dbReference type="ARBA" id="ARBA00023136"/>
    </source>
</evidence>
<feature type="transmembrane region" description="Helical" evidence="5">
    <location>
        <begin position="411"/>
        <end position="430"/>
    </location>
</feature>
<reference evidence="7 8" key="1">
    <citation type="submission" date="2023-08" db="EMBL/GenBank/DDBJ databases">
        <title>Pathogen: clinical or host-associated sample.</title>
        <authorList>
            <person name="Hergert J."/>
            <person name="Casey R."/>
            <person name="Wagner J."/>
            <person name="Young E.L."/>
            <person name="Oakeson K.F."/>
        </authorList>
    </citation>
    <scope>NUCLEOTIDE SEQUENCE [LARGE SCALE GENOMIC DNA]</scope>
    <source>
        <strain evidence="7 8">UPHL-collab-2</strain>
    </source>
</reference>
<keyword evidence="3 5" id="KW-1133">Transmembrane helix</keyword>
<feature type="transmembrane region" description="Helical" evidence="5">
    <location>
        <begin position="89"/>
        <end position="108"/>
    </location>
</feature>
<feature type="transmembrane region" description="Helical" evidence="5">
    <location>
        <begin position="56"/>
        <end position="77"/>
    </location>
</feature>
<name>A0ABY9K0G7_9HYPH</name>
<feature type="transmembrane region" description="Helical" evidence="5">
    <location>
        <begin position="181"/>
        <end position="197"/>
    </location>
</feature>
<feature type="transmembrane region" description="Helical" evidence="5">
    <location>
        <begin position="115"/>
        <end position="139"/>
    </location>
</feature>
<accession>A0ABY9K0G7</accession>
<dbReference type="InterPro" id="IPR051533">
    <property type="entry name" value="WaaL-like"/>
</dbReference>
<keyword evidence="4 5" id="KW-0472">Membrane</keyword>
<feature type="transmembrane region" description="Helical" evidence="5">
    <location>
        <begin position="12"/>
        <end position="35"/>
    </location>
</feature>
<dbReference type="InterPro" id="IPR007016">
    <property type="entry name" value="O-antigen_ligase-rel_domated"/>
</dbReference>
<keyword evidence="2 5" id="KW-0812">Transmembrane</keyword>
<feature type="transmembrane region" description="Helical" evidence="5">
    <location>
        <begin position="151"/>
        <end position="169"/>
    </location>
</feature>
<keyword evidence="8" id="KW-1185">Reference proteome</keyword>